<dbReference type="PROSITE" id="PS01125">
    <property type="entry name" value="ROK"/>
    <property type="match status" value="1"/>
</dbReference>
<dbReference type="InterPro" id="IPR036388">
    <property type="entry name" value="WH-like_DNA-bd_sf"/>
</dbReference>
<dbReference type="InterPro" id="IPR011991">
    <property type="entry name" value="ArsR-like_HTH"/>
</dbReference>
<dbReference type="InterPro" id="IPR043129">
    <property type="entry name" value="ATPase_NBD"/>
</dbReference>
<dbReference type="CDD" id="cd00090">
    <property type="entry name" value="HTH_ARSR"/>
    <property type="match status" value="1"/>
</dbReference>
<dbReference type="RefSeq" id="WP_379527079.1">
    <property type="nucleotide sequence ID" value="NZ_JBHSBI010000003.1"/>
</dbReference>
<evidence type="ECO:0000256" key="1">
    <source>
        <dbReference type="ARBA" id="ARBA00006479"/>
    </source>
</evidence>
<proteinExistence type="inferred from homology"/>
<evidence type="ECO:0000259" key="3">
    <source>
        <dbReference type="Pfam" id="PF01047"/>
    </source>
</evidence>
<feature type="region of interest" description="Disordered" evidence="2">
    <location>
        <begin position="270"/>
        <end position="298"/>
    </location>
</feature>
<gene>
    <name evidence="4" type="ORF">ACFOY2_06855</name>
</gene>
<feature type="domain" description="HTH marR-type" evidence="3">
    <location>
        <begin position="10"/>
        <end position="54"/>
    </location>
</feature>
<evidence type="ECO:0000313" key="4">
    <source>
        <dbReference type="EMBL" id="MFC4006932.1"/>
    </source>
</evidence>
<dbReference type="SUPFAM" id="SSF53067">
    <property type="entry name" value="Actin-like ATPase domain"/>
    <property type="match status" value="1"/>
</dbReference>
<dbReference type="InterPro" id="IPR036390">
    <property type="entry name" value="WH_DNA-bd_sf"/>
</dbReference>
<dbReference type="InterPro" id="IPR000600">
    <property type="entry name" value="ROK"/>
</dbReference>
<comment type="caution">
    <text evidence="4">The sequence shown here is derived from an EMBL/GenBank/DDBJ whole genome shotgun (WGS) entry which is preliminary data.</text>
</comment>
<keyword evidence="5" id="KW-1185">Reference proteome</keyword>
<accession>A0ABV8FYU2</accession>
<dbReference type="Gene3D" id="1.10.10.10">
    <property type="entry name" value="Winged helix-like DNA-binding domain superfamily/Winged helix DNA-binding domain"/>
    <property type="match status" value="1"/>
</dbReference>
<dbReference type="Gene3D" id="3.30.420.40">
    <property type="match status" value="2"/>
</dbReference>
<dbReference type="Pfam" id="PF00480">
    <property type="entry name" value="ROK"/>
    <property type="match status" value="1"/>
</dbReference>
<dbReference type="Pfam" id="PF01047">
    <property type="entry name" value="MarR"/>
    <property type="match status" value="1"/>
</dbReference>
<sequence length="423" mass="43396">MAGTDRGDLTRTAILALLGTVGPLSRSEIARELDLSPATVTQLTKELIGHGMLEELDLKPSRGGRPAQRLGLVGSAGRALGVKVTADHLVLVDVRLDGEVLGSWDKPHDPAAPDALEHLADAVESVVREISGVPPLLGVGVGVPGSVDDQAVGTVNAPTLGWQAMPVGERLRRRLHLPVLVENDVNALAAAERLYGRGRRHNDFLVLTIGRGVGAAIVADGRVYRGARGGAGEFGHLPVAPDGPQCGCGARGCLEAFVGSAGLLAAAEQAGRPPAERAELPAAADRAGRSPAERDGGESLGAVAELGRAGAGGDPVVRAVFAEAGAILGRATAGLINVVDPEVVVVLGEGTADWPLWQEGFDSALRAQLYPGRRDISVEVESWDDTSWAQGAAALVLATPFDAAGAAGEQGRLVRARLIGAAP</sequence>
<dbReference type="SUPFAM" id="SSF46785">
    <property type="entry name" value="Winged helix' DNA-binding domain"/>
    <property type="match status" value="1"/>
</dbReference>
<dbReference type="InterPro" id="IPR000835">
    <property type="entry name" value="HTH_MarR-typ"/>
</dbReference>
<protein>
    <submittedName>
        <fullName evidence="4">ROK family protein</fullName>
    </submittedName>
</protein>
<dbReference type="PANTHER" id="PTHR18964">
    <property type="entry name" value="ROK (REPRESSOR, ORF, KINASE) FAMILY"/>
    <property type="match status" value="1"/>
</dbReference>
<reference evidence="5" key="1">
    <citation type="journal article" date="2019" name="Int. J. Syst. Evol. Microbiol.">
        <title>The Global Catalogue of Microorganisms (GCM) 10K type strain sequencing project: providing services to taxonomists for standard genome sequencing and annotation.</title>
        <authorList>
            <consortium name="The Broad Institute Genomics Platform"/>
            <consortium name="The Broad Institute Genome Sequencing Center for Infectious Disease"/>
            <person name="Wu L."/>
            <person name="Ma J."/>
        </authorList>
    </citation>
    <scope>NUCLEOTIDE SEQUENCE [LARGE SCALE GENOMIC DNA]</scope>
    <source>
        <strain evidence="5">TBRC 1276</strain>
    </source>
</reference>
<organism evidence="4 5">
    <name type="scientific">Nonomuraea purpurea</name>
    <dbReference type="NCBI Taxonomy" id="1849276"/>
    <lineage>
        <taxon>Bacteria</taxon>
        <taxon>Bacillati</taxon>
        <taxon>Actinomycetota</taxon>
        <taxon>Actinomycetes</taxon>
        <taxon>Streptosporangiales</taxon>
        <taxon>Streptosporangiaceae</taxon>
        <taxon>Nonomuraea</taxon>
    </lineage>
</organism>
<name>A0ABV8FYU2_9ACTN</name>
<dbReference type="Proteomes" id="UP001595851">
    <property type="component" value="Unassembled WGS sequence"/>
</dbReference>
<evidence type="ECO:0000256" key="2">
    <source>
        <dbReference type="SAM" id="MobiDB-lite"/>
    </source>
</evidence>
<dbReference type="InterPro" id="IPR049874">
    <property type="entry name" value="ROK_cs"/>
</dbReference>
<evidence type="ECO:0000313" key="5">
    <source>
        <dbReference type="Proteomes" id="UP001595851"/>
    </source>
</evidence>
<dbReference type="EMBL" id="JBHSBI010000003">
    <property type="protein sequence ID" value="MFC4006932.1"/>
    <property type="molecule type" value="Genomic_DNA"/>
</dbReference>
<comment type="similarity">
    <text evidence="1">Belongs to the ROK (NagC/XylR) family.</text>
</comment>
<feature type="compositionally biased region" description="Basic and acidic residues" evidence="2">
    <location>
        <begin position="286"/>
        <end position="297"/>
    </location>
</feature>
<dbReference type="PANTHER" id="PTHR18964:SF149">
    <property type="entry name" value="BIFUNCTIONAL UDP-N-ACETYLGLUCOSAMINE 2-EPIMERASE_N-ACETYLMANNOSAMINE KINASE"/>
    <property type="match status" value="1"/>
</dbReference>